<dbReference type="AlphaFoldDB" id="A0A8K1G806"/>
<dbReference type="PANTHER" id="PTHR48195:SF1">
    <property type="entry name" value="RIKEN CDNA 2410002F23 GENE"/>
    <property type="match status" value="1"/>
</dbReference>
<sequence length="399" mass="45859">MSTSTQTVTEEKENKGAVSISTQTVTELEPPKPVAVATTQKKKSKSKSVHVVTDENAAGPSQPAEETEIEIITRSLSLGELRDLRKEFTHQTNESILTWLLRIWDTAANDTILNRIEARQLGSLSRDVVIDQGIGKTQEPLSLWQRLLTSVKDKNLCKENLQVHQEKWSTVEQSIQHLKELAVLEIIFSENERFPKSPNDVQCTSRMWLRFAWLGPEMYSCYLATLQWKEGEDKVGVLANKLRIYEDTVTAPVRTHVSSVETRLAEQVQSLTEESHQKLKELKKKIYHISQEPTRVSAIKSRRSPAKERRYTPRGNLWSFLREHGEDMKKWDGKPTSSLAARVRELKRRTPTTRSPSRIKVAPVSQNSRWYRNDDMTDPLEETSKTYIQKKNNVCHDQE</sequence>
<feature type="region of interest" description="Disordered" evidence="1">
    <location>
        <begin position="1"/>
        <end position="66"/>
    </location>
</feature>
<dbReference type="EMBL" id="SWJQ01000491">
    <property type="protein sequence ID" value="TRZ13650.1"/>
    <property type="molecule type" value="Genomic_DNA"/>
</dbReference>
<dbReference type="PANTHER" id="PTHR48195">
    <property type="entry name" value="FRIEND VIRUS SUSCEPTIBILITY PROTEIN 1"/>
    <property type="match status" value="1"/>
</dbReference>
<dbReference type="GO" id="GO:0005794">
    <property type="term" value="C:Golgi apparatus"/>
    <property type="evidence" value="ECO:0007669"/>
    <property type="project" value="TreeGrafter"/>
</dbReference>
<dbReference type="GO" id="GO:0009615">
    <property type="term" value="P:response to virus"/>
    <property type="evidence" value="ECO:0007669"/>
    <property type="project" value="TreeGrafter"/>
</dbReference>
<evidence type="ECO:0000313" key="3">
    <source>
        <dbReference type="Proteomes" id="UP000796761"/>
    </source>
</evidence>
<gene>
    <name evidence="2" type="ORF">HGM15179_013466</name>
</gene>
<dbReference type="Proteomes" id="UP000796761">
    <property type="component" value="Unassembled WGS sequence"/>
</dbReference>
<organism evidence="2 3">
    <name type="scientific">Zosterops borbonicus</name>
    <dbReference type="NCBI Taxonomy" id="364589"/>
    <lineage>
        <taxon>Eukaryota</taxon>
        <taxon>Metazoa</taxon>
        <taxon>Chordata</taxon>
        <taxon>Craniata</taxon>
        <taxon>Vertebrata</taxon>
        <taxon>Euteleostomi</taxon>
        <taxon>Archelosauria</taxon>
        <taxon>Archosauria</taxon>
        <taxon>Dinosauria</taxon>
        <taxon>Saurischia</taxon>
        <taxon>Theropoda</taxon>
        <taxon>Coelurosauria</taxon>
        <taxon>Aves</taxon>
        <taxon>Neognathae</taxon>
        <taxon>Neoaves</taxon>
        <taxon>Telluraves</taxon>
        <taxon>Australaves</taxon>
        <taxon>Passeriformes</taxon>
        <taxon>Sylvioidea</taxon>
        <taxon>Zosteropidae</taxon>
        <taxon>Zosterops</taxon>
    </lineage>
</organism>
<protein>
    <submittedName>
        <fullName evidence="2">Uncharacterized protein</fullName>
    </submittedName>
</protein>
<evidence type="ECO:0000313" key="2">
    <source>
        <dbReference type="EMBL" id="TRZ13650.1"/>
    </source>
</evidence>
<dbReference type="OrthoDB" id="9906618at2759"/>
<proteinExistence type="predicted"/>
<evidence type="ECO:0000256" key="1">
    <source>
        <dbReference type="SAM" id="MobiDB-lite"/>
    </source>
</evidence>
<accession>A0A8K1G806</accession>
<dbReference type="InterPro" id="IPR053270">
    <property type="entry name" value="Fv1_restriction_factor"/>
</dbReference>
<reference evidence="2" key="1">
    <citation type="submission" date="2019-04" db="EMBL/GenBank/DDBJ databases">
        <title>Genome assembly of Zosterops borbonicus 15179.</title>
        <authorList>
            <person name="Leroy T."/>
            <person name="Anselmetti Y."/>
            <person name="Tilak M.-K."/>
            <person name="Nabholz B."/>
        </authorList>
    </citation>
    <scope>NUCLEOTIDE SEQUENCE</scope>
    <source>
        <strain evidence="2">HGM_15179</strain>
        <tissue evidence="2">Muscle</tissue>
    </source>
</reference>
<comment type="caution">
    <text evidence="2">The sequence shown here is derived from an EMBL/GenBank/DDBJ whole genome shotgun (WGS) entry which is preliminary data.</text>
</comment>
<name>A0A8K1G806_9PASS</name>
<feature type="region of interest" description="Disordered" evidence="1">
    <location>
        <begin position="347"/>
        <end position="385"/>
    </location>
</feature>
<keyword evidence="3" id="KW-1185">Reference proteome</keyword>